<sequence length="70" mass="7932">MWDKVKRTVLAVVNNSFERAIKEDSLSESSTKSTTSHSITVWKTGRWACERWGGGGGFETREKSVLCRRP</sequence>
<protein>
    <submittedName>
        <fullName evidence="1">Uncharacterized protein</fullName>
    </submittedName>
</protein>
<gene>
    <name evidence="1" type="ORF">MEUPH1_LOCUS22244</name>
</gene>
<evidence type="ECO:0000313" key="1">
    <source>
        <dbReference type="EMBL" id="CAI6367815.1"/>
    </source>
</evidence>
<reference evidence="1 2" key="1">
    <citation type="submission" date="2023-01" db="EMBL/GenBank/DDBJ databases">
        <authorList>
            <person name="Whitehead M."/>
        </authorList>
    </citation>
    <scope>NUCLEOTIDE SEQUENCE [LARGE SCALE GENOMIC DNA]</scope>
</reference>
<proteinExistence type="predicted"/>
<accession>A0AAV0XHH8</accession>
<keyword evidence="2" id="KW-1185">Reference proteome</keyword>
<organism evidence="1 2">
    <name type="scientific">Macrosiphum euphorbiae</name>
    <name type="common">potato aphid</name>
    <dbReference type="NCBI Taxonomy" id="13131"/>
    <lineage>
        <taxon>Eukaryota</taxon>
        <taxon>Metazoa</taxon>
        <taxon>Ecdysozoa</taxon>
        <taxon>Arthropoda</taxon>
        <taxon>Hexapoda</taxon>
        <taxon>Insecta</taxon>
        <taxon>Pterygota</taxon>
        <taxon>Neoptera</taxon>
        <taxon>Paraneoptera</taxon>
        <taxon>Hemiptera</taxon>
        <taxon>Sternorrhyncha</taxon>
        <taxon>Aphidomorpha</taxon>
        <taxon>Aphidoidea</taxon>
        <taxon>Aphididae</taxon>
        <taxon>Macrosiphini</taxon>
        <taxon>Macrosiphum</taxon>
    </lineage>
</organism>
<comment type="caution">
    <text evidence="1">The sequence shown here is derived from an EMBL/GenBank/DDBJ whole genome shotgun (WGS) entry which is preliminary data.</text>
</comment>
<dbReference type="Proteomes" id="UP001160148">
    <property type="component" value="Unassembled WGS sequence"/>
</dbReference>
<dbReference type="EMBL" id="CARXXK010000005">
    <property type="protein sequence ID" value="CAI6367815.1"/>
    <property type="molecule type" value="Genomic_DNA"/>
</dbReference>
<evidence type="ECO:0000313" key="2">
    <source>
        <dbReference type="Proteomes" id="UP001160148"/>
    </source>
</evidence>
<name>A0AAV0XHH8_9HEMI</name>
<dbReference type="AlphaFoldDB" id="A0AAV0XHH8"/>